<gene>
    <name evidence="2" type="ORF">rCG_47065</name>
</gene>
<proteinExistence type="predicted"/>
<feature type="region of interest" description="Disordered" evidence="1">
    <location>
        <begin position="1"/>
        <end position="21"/>
    </location>
</feature>
<organism evidence="2 3">
    <name type="scientific">Rattus norvegicus</name>
    <name type="common">Rat</name>
    <dbReference type="NCBI Taxonomy" id="10116"/>
    <lineage>
        <taxon>Eukaryota</taxon>
        <taxon>Metazoa</taxon>
        <taxon>Chordata</taxon>
        <taxon>Craniata</taxon>
        <taxon>Vertebrata</taxon>
        <taxon>Euteleostomi</taxon>
        <taxon>Mammalia</taxon>
        <taxon>Eutheria</taxon>
        <taxon>Euarchontoglires</taxon>
        <taxon>Glires</taxon>
        <taxon>Rodentia</taxon>
        <taxon>Myomorpha</taxon>
        <taxon>Muroidea</taxon>
        <taxon>Muridae</taxon>
        <taxon>Murinae</taxon>
        <taxon>Rattus</taxon>
    </lineage>
</organism>
<dbReference type="Proteomes" id="UP000234681">
    <property type="component" value="Chromosome 17"/>
</dbReference>
<evidence type="ECO:0000313" key="3">
    <source>
        <dbReference type="Proteomes" id="UP000234681"/>
    </source>
</evidence>
<dbReference type="AlphaFoldDB" id="A6KQD4"/>
<sequence>MKSLKPGLVGTSGGGGSGSPTLLHGGVAGVVLMTDTSTRFGESWQKMTGGGSAMGAGAPRIMLARLQPSRSRPELALLARAATSRRLTAAGSWQAAPDDQAAAALLTGKRDARRRVPENNNLPPRSLLRLFPRYISRLGGTSHREDPAAGHRDE</sequence>
<evidence type="ECO:0000313" key="2">
    <source>
        <dbReference type="EMBL" id="EDL84428.1"/>
    </source>
</evidence>
<accession>A6KQD4</accession>
<evidence type="ECO:0000256" key="1">
    <source>
        <dbReference type="SAM" id="MobiDB-lite"/>
    </source>
</evidence>
<name>A6KQD4_RAT</name>
<reference evidence="3" key="1">
    <citation type="submission" date="2005-09" db="EMBL/GenBank/DDBJ databases">
        <authorList>
            <person name="Mural R.J."/>
            <person name="Li P.W."/>
            <person name="Adams M.D."/>
            <person name="Amanatides P.G."/>
            <person name="Baden-Tillson H."/>
            <person name="Barnstead M."/>
            <person name="Chin S.H."/>
            <person name="Dew I."/>
            <person name="Evans C.A."/>
            <person name="Ferriera S."/>
            <person name="Flanigan M."/>
            <person name="Fosler C."/>
            <person name="Glodek A."/>
            <person name="Gu Z."/>
            <person name="Holt R.A."/>
            <person name="Jennings D."/>
            <person name="Kraft C.L."/>
            <person name="Lu F."/>
            <person name="Nguyen T."/>
            <person name="Nusskern D.R."/>
            <person name="Pfannkoch C.M."/>
            <person name="Sitter C."/>
            <person name="Sutton G.G."/>
            <person name="Venter J.C."/>
            <person name="Wang Z."/>
            <person name="Woodage T."/>
            <person name="Zheng X.H."/>
            <person name="Zhong F."/>
        </authorList>
    </citation>
    <scope>NUCLEOTIDE SEQUENCE [LARGE SCALE GENOMIC DNA]</scope>
    <source>
        <strain>BN</strain>
        <strain evidence="3">Sprague-Dawley</strain>
    </source>
</reference>
<dbReference type="EMBL" id="CH474087">
    <property type="protein sequence ID" value="EDL84428.1"/>
    <property type="molecule type" value="Genomic_DNA"/>
</dbReference>
<protein>
    <submittedName>
        <fullName evidence="2">RCG47065</fullName>
    </submittedName>
</protein>